<dbReference type="EMBL" id="RCHS01001944">
    <property type="protein sequence ID" value="RMX50501.1"/>
    <property type="molecule type" value="Genomic_DNA"/>
</dbReference>
<proteinExistence type="predicted"/>
<organism evidence="2 3">
    <name type="scientific">Pocillopora damicornis</name>
    <name type="common">Cauliflower coral</name>
    <name type="synonym">Millepora damicornis</name>
    <dbReference type="NCBI Taxonomy" id="46731"/>
    <lineage>
        <taxon>Eukaryota</taxon>
        <taxon>Metazoa</taxon>
        <taxon>Cnidaria</taxon>
        <taxon>Anthozoa</taxon>
        <taxon>Hexacorallia</taxon>
        <taxon>Scleractinia</taxon>
        <taxon>Astrocoeniina</taxon>
        <taxon>Pocilloporidae</taxon>
        <taxon>Pocillopora</taxon>
    </lineage>
</organism>
<gene>
    <name evidence="2" type="ORF">pdam_00009253</name>
</gene>
<dbReference type="Proteomes" id="UP000275408">
    <property type="component" value="Unassembled WGS sequence"/>
</dbReference>
<reference evidence="2 3" key="1">
    <citation type="journal article" date="2018" name="Sci. Rep.">
        <title>Comparative analysis of the Pocillopora damicornis genome highlights role of immune system in coral evolution.</title>
        <authorList>
            <person name="Cunning R."/>
            <person name="Bay R.A."/>
            <person name="Gillette P."/>
            <person name="Baker A.C."/>
            <person name="Traylor-Knowles N."/>
        </authorList>
    </citation>
    <scope>NUCLEOTIDE SEQUENCE [LARGE SCALE GENOMIC DNA]</scope>
    <source>
        <strain evidence="2">RSMAS</strain>
        <tissue evidence="2">Whole animal</tissue>
    </source>
</reference>
<comment type="caution">
    <text evidence="2">The sequence shown here is derived from an EMBL/GenBank/DDBJ whole genome shotgun (WGS) entry which is preliminary data.</text>
</comment>
<dbReference type="STRING" id="46731.A0A3M6UA78"/>
<dbReference type="Pfam" id="PF07534">
    <property type="entry name" value="TLD"/>
    <property type="match status" value="3"/>
</dbReference>
<dbReference type="OrthoDB" id="5953547at2759"/>
<dbReference type="PROSITE" id="PS51886">
    <property type="entry name" value="TLDC"/>
    <property type="match status" value="1"/>
</dbReference>
<feature type="domain" description="TLDc" evidence="1">
    <location>
        <begin position="444"/>
        <end position="621"/>
    </location>
</feature>
<keyword evidence="3" id="KW-1185">Reference proteome</keyword>
<accession>A0A3M6UA78</accession>
<sequence length="623" mass="68499">MTIPKGGLGESIMLRGLDPNKYLGKLISFLDPVLPTASRTDFVRCWHAKTDGWAASTFHSNCDGRGPTVTIIKVNDYIFGGYTDVSWSGGRHIKFLKREQDNFIGSSIIPFGIYEEGGGGGGKDNRGNTGSCAGYSYARKAFIFSLYNVNGYHPVKLTQYRHQQYAMYRCNTYGPTFGVGHDIHISDGSGYNQNSYTRCGNTYTTPSGYSTVGNHGFFAGSRYFTPSDIEVFFEMGKTSVIAIYIRVSFTHTGGLGASIILRGLDPNKYLGKLISFLDPVLPTASRTDFARCWHAMTDGWAASTFHSNCDGRGPTVTIIKVNEYIFAGSCVGFSYASKAFIFSLYNVKGYNPVKLTQYRNQQNAMYSCNTRGPTFGAGCGHDIYISDDSGNNPTSYTRCGCTYTTPSGYSSGNCGFFTGGSHFSPTDVEVFYEAGLGLSAILRSLDYNKYLKVLFSYLDPVLINKERSRFVRCWHAKTDGWAASTFHSNCNGRGPTVTIIKVNSYIFGGYTDVSWTSSPCAYSSASKAFVFSLYNVKGYNPVKLSQYQNKKNAMYRCSSHGPTFGSRHDIYISNAAKNNQSSYTRCGGTYSNPTGHSAGDCKFFTGTSNFAPSDIEVFFEIIN</sequence>
<evidence type="ECO:0000259" key="1">
    <source>
        <dbReference type="PROSITE" id="PS51886"/>
    </source>
</evidence>
<dbReference type="PANTHER" id="PTHR23354">
    <property type="entry name" value="NUCLEOLAR PROTEIN 7/ESTROGEN RECEPTOR COACTIVATOR-RELATED"/>
    <property type="match status" value="1"/>
</dbReference>
<evidence type="ECO:0000313" key="3">
    <source>
        <dbReference type="Proteomes" id="UP000275408"/>
    </source>
</evidence>
<protein>
    <recommendedName>
        <fullName evidence="1">TLDc domain-containing protein</fullName>
    </recommendedName>
</protein>
<dbReference type="SMART" id="SM00584">
    <property type="entry name" value="TLDc"/>
    <property type="match status" value="1"/>
</dbReference>
<name>A0A3M6UA78_POCDA</name>
<dbReference type="AlphaFoldDB" id="A0A3M6UA78"/>
<evidence type="ECO:0000313" key="2">
    <source>
        <dbReference type="EMBL" id="RMX50501.1"/>
    </source>
</evidence>
<dbReference type="InterPro" id="IPR006571">
    <property type="entry name" value="TLDc_dom"/>
</dbReference>